<accession>A0ABR4PD57</accession>
<comment type="caution">
    <text evidence="3">The sequence shown here is derived from an EMBL/GenBank/DDBJ whole genome shotgun (WGS) entry which is preliminary data.</text>
</comment>
<dbReference type="InterPro" id="IPR052953">
    <property type="entry name" value="Ser-rich/MCO-related"/>
</dbReference>
<dbReference type="PANTHER" id="PTHR34883">
    <property type="entry name" value="SERINE-RICH PROTEIN, PUTATIVE-RELATED-RELATED"/>
    <property type="match status" value="1"/>
</dbReference>
<dbReference type="EMBL" id="JBFCZG010000006">
    <property type="protein sequence ID" value="KAL3421242.1"/>
    <property type="molecule type" value="Genomic_DNA"/>
</dbReference>
<evidence type="ECO:0000313" key="3">
    <source>
        <dbReference type="EMBL" id="KAL3421242.1"/>
    </source>
</evidence>
<dbReference type="InterPro" id="IPR008972">
    <property type="entry name" value="Cupredoxin"/>
</dbReference>
<protein>
    <submittedName>
        <fullName evidence="3">Extracellular serine-rich protein</fullName>
    </submittedName>
</protein>
<feature type="region of interest" description="Disordered" evidence="1">
    <location>
        <begin position="170"/>
        <end position="189"/>
    </location>
</feature>
<feature type="chain" id="PRO_5047444259" evidence="2">
    <location>
        <begin position="18"/>
        <end position="216"/>
    </location>
</feature>
<proteinExistence type="predicted"/>
<feature type="signal peptide" evidence="2">
    <location>
        <begin position="1"/>
        <end position="17"/>
    </location>
</feature>
<name>A0ABR4PD57_9HELO</name>
<evidence type="ECO:0000313" key="4">
    <source>
        <dbReference type="Proteomes" id="UP001629113"/>
    </source>
</evidence>
<dbReference type="SUPFAM" id="SSF49503">
    <property type="entry name" value="Cupredoxins"/>
    <property type="match status" value="1"/>
</dbReference>
<dbReference type="Proteomes" id="UP001629113">
    <property type="component" value="Unassembled WGS sequence"/>
</dbReference>
<dbReference type="CDD" id="cd00920">
    <property type="entry name" value="Cupredoxin"/>
    <property type="match status" value="1"/>
</dbReference>
<gene>
    <name evidence="3" type="ORF">PVAG01_07688</name>
</gene>
<organism evidence="3 4">
    <name type="scientific">Phlyctema vagabunda</name>
    <dbReference type="NCBI Taxonomy" id="108571"/>
    <lineage>
        <taxon>Eukaryota</taxon>
        <taxon>Fungi</taxon>
        <taxon>Dikarya</taxon>
        <taxon>Ascomycota</taxon>
        <taxon>Pezizomycotina</taxon>
        <taxon>Leotiomycetes</taxon>
        <taxon>Helotiales</taxon>
        <taxon>Dermateaceae</taxon>
        <taxon>Phlyctema</taxon>
    </lineage>
</organism>
<reference evidence="3 4" key="1">
    <citation type="submission" date="2024-06" db="EMBL/GenBank/DDBJ databases">
        <title>Complete genome of Phlyctema vagabunda strain 19-DSS-EL-015.</title>
        <authorList>
            <person name="Fiorenzani C."/>
        </authorList>
    </citation>
    <scope>NUCLEOTIDE SEQUENCE [LARGE SCALE GENOMIC DNA]</scope>
    <source>
        <strain evidence="3 4">19-DSS-EL-015</strain>
    </source>
</reference>
<evidence type="ECO:0000256" key="2">
    <source>
        <dbReference type="SAM" id="SignalP"/>
    </source>
</evidence>
<keyword evidence="2" id="KW-0732">Signal</keyword>
<keyword evidence="4" id="KW-1185">Reference proteome</keyword>
<dbReference type="Gene3D" id="2.60.40.420">
    <property type="entry name" value="Cupredoxins - blue copper proteins"/>
    <property type="match status" value="1"/>
</dbReference>
<evidence type="ECO:0000256" key="1">
    <source>
        <dbReference type="SAM" id="MobiDB-lite"/>
    </source>
</evidence>
<sequence>MISPALLLLPALPYALAQSGSTTAPSSVQTVAVGEDGLVFTPSSITADVGSQVEFVFYPQAHSVAQSSFDTPCAPLGTDAFFSGGIVTSGSGPNSETFTITINDTAPIFFYCAAGKHCQAGMAGVINPPSNTSETLELYIAAGKDVDSTTVPAAVQGGVLGSAAAANSATPSASTSSSASATAATATPTSGAMPGLEARSLWLCMGLAACAIGLVL</sequence>
<dbReference type="PANTHER" id="PTHR34883:SF15">
    <property type="entry name" value="EXTRACELLULAR SERINE-RICH PROTEIN"/>
    <property type="match status" value="1"/>
</dbReference>